<dbReference type="PANTHER" id="PTHR45738:SF5">
    <property type="entry name" value="POLYPHOSPHOINOSITIDE PHOSPHATASE"/>
    <property type="match status" value="1"/>
</dbReference>
<dbReference type="InterPro" id="IPR002013">
    <property type="entry name" value="SAC_dom"/>
</dbReference>
<dbReference type="GO" id="GO:0012505">
    <property type="term" value="C:endomembrane system"/>
    <property type="evidence" value="ECO:0007669"/>
    <property type="project" value="UniProtKB-SubCell"/>
</dbReference>
<dbReference type="HOGENOM" id="CLU_894494_0_0_1"/>
<reference evidence="6 7" key="1">
    <citation type="journal article" date="2009" name="Nature">
        <title>Evolution of pathogenicity and sexual reproduction in eight Candida genomes.</title>
        <authorList>
            <person name="Butler G."/>
            <person name="Rasmussen M.D."/>
            <person name="Lin M.F."/>
            <person name="Santos M.A."/>
            <person name="Sakthikumar S."/>
            <person name="Munro C.A."/>
            <person name="Rheinbay E."/>
            <person name="Grabherr M."/>
            <person name="Forche A."/>
            <person name="Reedy J.L."/>
            <person name="Agrafioti I."/>
            <person name="Arnaud M.B."/>
            <person name="Bates S."/>
            <person name="Brown A.J."/>
            <person name="Brunke S."/>
            <person name="Costanzo M.C."/>
            <person name="Fitzpatrick D.A."/>
            <person name="de Groot P.W."/>
            <person name="Harris D."/>
            <person name="Hoyer L.L."/>
            <person name="Hube B."/>
            <person name="Klis F.M."/>
            <person name="Kodira C."/>
            <person name="Lennard N."/>
            <person name="Logue M.E."/>
            <person name="Martin R."/>
            <person name="Neiman A.M."/>
            <person name="Nikolaou E."/>
            <person name="Quail M.A."/>
            <person name="Quinn J."/>
            <person name="Santos M.C."/>
            <person name="Schmitzberger F.F."/>
            <person name="Sherlock G."/>
            <person name="Shah P."/>
            <person name="Silverstein K.A."/>
            <person name="Skrzypek M.S."/>
            <person name="Soll D."/>
            <person name="Staggs R."/>
            <person name="Stansfield I."/>
            <person name="Stumpf M.P."/>
            <person name="Sudbery P.E."/>
            <person name="Srikantha T."/>
            <person name="Zeng Q."/>
            <person name="Berman J."/>
            <person name="Berriman M."/>
            <person name="Heitman J."/>
            <person name="Gow N.A."/>
            <person name="Lorenz M.C."/>
            <person name="Birren B.W."/>
            <person name="Kellis M."/>
            <person name="Cuomo C.A."/>
        </authorList>
    </citation>
    <scope>NUCLEOTIDE SEQUENCE [LARGE SCALE GENOMIC DNA]</scope>
    <source>
        <strain evidence="7">ATCC 11503 / BCRC 21390 / CBS 2605 / JCM 1781 / NBRC 1676 / NRRL YB-4239</strain>
    </source>
</reference>
<dbReference type="OrthoDB" id="405996at2759"/>
<dbReference type="Proteomes" id="UP000001996">
    <property type="component" value="Unassembled WGS sequence"/>
</dbReference>
<sequence>MTNTSNAPLSTALSIKQYDLKPNHLLPAENVNGKERKFAQDDYDSQDGDISIISDGENVANNKVGVNHNIEDGGDNTIENQDSKSDGENIDGVSIDSNDGNGSNKVHNTEETPDSKRILLQRFTIYNSASTMYIVGSNAKESLYRVMEISTDPEDETNLTIVEDKSYFYTRKDLIELLNGLNESIEGGIHKLAHGYGLLGLIRFTKGYYMCLITKCSQVAILGGHFIYHIDETKLIPLGSYRKPEKYSDEERLLSIFRYMDLSKTFYFSYNYDITNSLQTNLMRQKLAGKANVANKLDKTKNKKKRYKLQL</sequence>
<dbReference type="InParanoid" id="A5E5R5"/>
<dbReference type="eggNOG" id="KOG1888">
    <property type="taxonomic scope" value="Eukaryota"/>
</dbReference>
<feature type="region of interest" description="Disordered" evidence="4">
    <location>
        <begin position="65"/>
        <end position="113"/>
    </location>
</feature>
<dbReference type="GO" id="GO:0046856">
    <property type="term" value="P:phosphatidylinositol dephosphorylation"/>
    <property type="evidence" value="ECO:0007669"/>
    <property type="project" value="InterPro"/>
</dbReference>
<dbReference type="GO" id="GO:0043813">
    <property type="term" value="F:phosphatidylinositol-3,5-bisphosphate 5-phosphatase activity"/>
    <property type="evidence" value="ECO:0007669"/>
    <property type="project" value="InterPro"/>
</dbReference>
<evidence type="ECO:0000256" key="2">
    <source>
        <dbReference type="ARBA" id="ARBA00022801"/>
    </source>
</evidence>
<keyword evidence="7" id="KW-1185">Reference proteome</keyword>
<comment type="subcellular location">
    <subcellularLocation>
        <location evidence="1">Endomembrane system</location>
    </subcellularLocation>
</comment>
<dbReference type="AlphaFoldDB" id="A5E5R5"/>
<evidence type="ECO:0000256" key="3">
    <source>
        <dbReference type="ARBA" id="ARBA00023136"/>
    </source>
</evidence>
<dbReference type="PANTHER" id="PTHR45738">
    <property type="entry name" value="POLYPHOSPHOINOSITIDE PHOSPHATASE"/>
    <property type="match status" value="1"/>
</dbReference>
<feature type="domain" description="SAC" evidence="5">
    <location>
        <begin position="196"/>
        <end position="295"/>
    </location>
</feature>
<evidence type="ECO:0000256" key="4">
    <source>
        <dbReference type="SAM" id="MobiDB-lite"/>
    </source>
</evidence>
<dbReference type="STRING" id="379508.A5E5R5"/>
<feature type="compositionally biased region" description="Polar residues" evidence="4">
    <location>
        <begin position="95"/>
        <end position="106"/>
    </location>
</feature>
<dbReference type="InterPro" id="IPR043573">
    <property type="entry name" value="Fig4-like"/>
</dbReference>
<evidence type="ECO:0000313" key="6">
    <source>
        <dbReference type="EMBL" id="EDK46773.1"/>
    </source>
</evidence>
<evidence type="ECO:0000313" key="7">
    <source>
        <dbReference type="Proteomes" id="UP000001996"/>
    </source>
</evidence>
<accession>A5E5R5</accession>
<dbReference type="EMBL" id="CH981530">
    <property type="protein sequence ID" value="EDK46773.1"/>
    <property type="molecule type" value="Genomic_DNA"/>
</dbReference>
<keyword evidence="3" id="KW-0472">Membrane</keyword>
<dbReference type="Pfam" id="PF02383">
    <property type="entry name" value="Syja_N"/>
    <property type="match status" value="1"/>
</dbReference>
<dbReference type="VEuPathDB" id="FungiDB:LELG_04954"/>
<name>A5E5R5_LODEL</name>
<evidence type="ECO:0000256" key="1">
    <source>
        <dbReference type="ARBA" id="ARBA00004308"/>
    </source>
</evidence>
<proteinExistence type="predicted"/>
<organism evidence="6 7">
    <name type="scientific">Lodderomyces elongisporus (strain ATCC 11503 / CBS 2605 / JCM 1781 / NBRC 1676 / NRRL YB-4239)</name>
    <name type="common">Yeast</name>
    <name type="synonym">Saccharomyces elongisporus</name>
    <dbReference type="NCBI Taxonomy" id="379508"/>
    <lineage>
        <taxon>Eukaryota</taxon>
        <taxon>Fungi</taxon>
        <taxon>Dikarya</taxon>
        <taxon>Ascomycota</taxon>
        <taxon>Saccharomycotina</taxon>
        <taxon>Pichiomycetes</taxon>
        <taxon>Debaryomycetaceae</taxon>
        <taxon>Candida/Lodderomyces clade</taxon>
        <taxon>Lodderomyces</taxon>
    </lineage>
</organism>
<protein>
    <submittedName>
        <fullName evidence="6">Polyphosphoinositide phosphatase</fullName>
    </submittedName>
</protein>
<gene>
    <name evidence="6" type="ORF">LELG_04954</name>
</gene>
<keyword evidence="2" id="KW-0378">Hydrolase</keyword>
<evidence type="ECO:0000259" key="5">
    <source>
        <dbReference type="Pfam" id="PF02383"/>
    </source>
</evidence>